<dbReference type="AlphaFoldDB" id="A0A3B1CJ23"/>
<dbReference type="InterPro" id="IPR000639">
    <property type="entry name" value="Epox_hydrolase-like"/>
</dbReference>
<dbReference type="PANTHER" id="PTHR43194">
    <property type="entry name" value="HYDROLASE ALPHA/BETA FOLD FAMILY"/>
    <property type="match status" value="1"/>
</dbReference>
<proteinExistence type="predicted"/>
<dbReference type="EMBL" id="UOGE01000078">
    <property type="protein sequence ID" value="VAX22650.1"/>
    <property type="molecule type" value="Genomic_DNA"/>
</dbReference>
<dbReference type="SMR" id="A0A3B1CJ23"/>
<dbReference type="InterPro" id="IPR029058">
    <property type="entry name" value="AB_hydrolase_fold"/>
</dbReference>
<dbReference type="PRINTS" id="PR00111">
    <property type="entry name" value="ABHYDROLASE"/>
</dbReference>
<dbReference type="InterPro" id="IPR050228">
    <property type="entry name" value="Carboxylesterase_BioH"/>
</dbReference>
<dbReference type="SUPFAM" id="SSF53474">
    <property type="entry name" value="alpha/beta-Hydrolases"/>
    <property type="match status" value="1"/>
</dbReference>
<feature type="domain" description="AB hydrolase-1" evidence="1">
    <location>
        <begin position="208"/>
        <end position="280"/>
    </location>
</feature>
<feature type="domain" description="AB hydrolase-1" evidence="1">
    <location>
        <begin position="38"/>
        <end position="136"/>
    </location>
</feature>
<evidence type="ECO:0000259" key="1">
    <source>
        <dbReference type="Pfam" id="PF00561"/>
    </source>
</evidence>
<dbReference type="PRINTS" id="PR00412">
    <property type="entry name" value="EPOXHYDRLASE"/>
</dbReference>
<dbReference type="Pfam" id="PF00561">
    <property type="entry name" value="Abhydrolase_1"/>
    <property type="match status" value="2"/>
</dbReference>
<dbReference type="InterPro" id="IPR000073">
    <property type="entry name" value="AB_hydrolase_1"/>
</dbReference>
<sequence length="296" mass="33602">MTPEIKRLYPFTPQKLDLNGLSLSYLDEGPKGPKGAHTLVMLHGNPTWSFYYRNLVTALSPDFRVIVPDHMGCGLSDKPQDYDYSLKTHIDNLSALIEHLGIEEMTLVMHDWGGAIGMGYAVSHRDKIKSLVIFNTAAFTFSHIPFRINICRIPVLGEIIVRGFNGFVGAAVTGNMATAKPERFTKEARAGYLAPYDSWASRIAIHRFVRDIPIKKSHKSYSTLKKIENGLELFSEAPALVIWGKKDWCFDERFLDIWRGKLKNAETYIMEEAGHFVVEDAHEKIVPLMRSFLSRR</sequence>
<gene>
    <name evidence="2" type="ORF">MNBD_NITROSPINAE02-1878</name>
</gene>
<reference evidence="2" key="1">
    <citation type="submission" date="2018-06" db="EMBL/GenBank/DDBJ databases">
        <authorList>
            <person name="Zhirakovskaya E."/>
        </authorList>
    </citation>
    <scope>NUCLEOTIDE SEQUENCE</scope>
</reference>
<dbReference type="Gene3D" id="3.40.50.1820">
    <property type="entry name" value="alpha/beta hydrolase"/>
    <property type="match status" value="1"/>
</dbReference>
<dbReference type="PANTHER" id="PTHR43194:SF2">
    <property type="entry name" value="PEROXISOMAL MEMBRANE PROTEIN LPX1"/>
    <property type="match status" value="1"/>
</dbReference>
<protein>
    <submittedName>
        <fullName evidence="2">Haloalkane dehalogenase-like protein</fullName>
    </submittedName>
</protein>
<dbReference type="GO" id="GO:0003824">
    <property type="term" value="F:catalytic activity"/>
    <property type="evidence" value="ECO:0007669"/>
    <property type="project" value="InterPro"/>
</dbReference>
<name>A0A3B1CJ23_9ZZZZ</name>
<accession>A0A3B1CJ23</accession>
<evidence type="ECO:0000313" key="2">
    <source>
        <dbReference type="EMBL" id="VAX22650.1"/>
    </source>
</evidence>
<organism evidence="2">
    <name type="scientific">hydrothermal vent metagenome</name>
    <dbReference type="NCBI Taxonomy" id="652676"/>
    <lineage>
        <taxon>unclassified sequences</taxon>
        <taxon>metagenomes</taxon>
        <taxon>ecological metagenomes</taxon>
    </lineage>
</organism>